<accession>A0A4P2QCN4</accession>
<dbReference type="PROSITE" id="PS00061">
    <property type="entry name" value="ADH_SHORT"/>
    <property type="match status" value="1"/>
</dbReference>
<dbReference type="FunFam" id="3.40.50.720:FF:000173">
    <property type="entry name" value="3-oxoacyl-[acyl-carrier protein] reductase"/>
    <property type="match status" value="1"/>
</dbReference>
<dbReference type="PRINTS" id="PR00081">
    <property type="entry name" value="GDHRDH"/>
</dbReference>
<dbReference type="SUPFAM" id="SSF51735">
    <property type="entry name" value="NAD(P)-binding Rossmann-fold domains"/>
    <property type="match status" value="1"/>
</dbReference>
<comment type="similarity">
    <text evidence="1">Belongs to the short-chain dehydrogenases/reductases (SDR) family.</text>
</comment>
<dbReference type="Proteomes" id="UP000295781">
    <property type="component" value="Chromosome"/>
</dbReference>
<dbReference type="EMBL" id="CP012670">
    <property type="protein sequence ID" value="AUX26883.1"/>
    <property type="molecule type" value="Genomic_DNA"/>
</dbReference>
<dbReference type="InterPro" id="IPR002347">
    <property type="entry name" value="SDR_fam"/>
</dbReference>
<dbReference type="PANTHER" id="PTHR42760">
    <property type="entry name" value="SHORT-CHAIN DEHYDROGENASES/REDUCTASES FAMILY MEMBER"/>
    <property type="match status" value="1"/>
</dbReference>
<dbReference type="PRINTS" id="PR00080">
    <property type="entry name" value="SDRFAMILY"/>
</dbReference>
<evidence type="ECO:0000256" key="1">
    <source>
        <dbReference type="ARBA" id="ARBA00006484"/>
    </source>
</evidence>
<evidence type="ECO:0000313" key="3">
    <source>
        <dbReference type="EMBL" id="AUX26883.1"/>
    </source>
</evidence>
<gene>
    <name evidence="3" type="ORF">SOCEGT47_074530</name>
</gene>
<sequence>MRHAFVTGASRGIGRAAASALAAEGLVTWLGFKEREDAARDLASEIARGGGEARPLHVDVASPESCKEAIRTIDSVGPLVAFVHAAGVHEELSMLRGNEAHWRRVVDTNLTSFYSLGVHVARSMMRARGGSVVAIGSVVGRCGLEHSAAYCASKSGLVGLVRSMSRELGRHGIRVNLVSPGWIETDMTRGRPVERVLARIPLSRTGTPEDVAACVRFLCSEGAAYVTGAEIPVAGGLDM</sequence>
<dbReference type="GO" id="GO:0016616">
    <property type="term" value="F:oxidoreductase activity, acting on the CH-OH group of donors, NAD or NADP as acceptor"/>
    <property type="evidence" value="ECO:0007669"/>
    <property type="project" value="TreeGrafter"/>
</dbReference>
<dbReference type="RefSeq" id="WP_165373548.1">
    <property type="nucleotide sequence ID" value="NZ_CP012670.1"/>
</dbReference>
<name>A0A4P2QCN4_SORCE</name>
<dbReference type="AlphaFoldDB" id="A0A4P2QCN4"/>
<organism evidence="3 4">
    <name type="scientific">Sorangium cellulosum</name>
    <name type="common">Polyangium cellulosum</name>
    <dbReference type="NCBI Taxonomy" id="56"/>
    <lineage>
        <taxon>Bacteria</taxon>
        <taxon>Pseudomonadati</taxon>
        <taxon>Myxococcota</taxon>
        <taxon>Polyangia</taxon>
        <taxon>Polyangiales</taxon>
        <taxon>Polyangiaceae</taxon>
        <taxon>Sorangium</taxon>
    </lineage>
</organism>
<dbReference type="Pfam" id="PF13561">
    <property type="entry name" value="adh_short_C2"/>
    <property type="match status" value="1"/>
</dbReference>
<evidence type="ECO:0000256" key="2">
    <source>
        <dbReference type="ARBA" id="ARBA00023002"/>
    </source>
</evidence>
<protein>
    <submittedName>
        <fullName evidence="3">Oxidoreductase</fullName>
        <ecNumber evidence="3">1.-.-.-</ecNumber>
    </submittedName>
</protein>
<dbReference type="InterPro" id="IPR036291">
    <property type="entry name" value="NAD(P)-bd_dom_sf"/>
</dbReference>
<dbReference type="PANTHER" id="PTHR42760:SF133">
    <property type="entry name" value="3-OXOACYL-[ACYL-CARRIER-PROTEIN] REDUCTASE"/>
    <property type="match status" value="1"/>
</dbReference>
<evidence type="ECO:0000313" key="4">
    <source>
        <dbReference type="Proteomes" id="UP000295781"/>
    </source>
</evidence>
<proteinExistence type="inferred from homology"/>
<keyword evidence="2 3" id="KW-0560">Oxidoreductase</keyword>
<dbReference type="EC" id="1.-.-.-" evidence="3"/>
<dbReference type="InterPro" id="IPR020904">
    <property type="entry name" value="Sc_DH/Rdtase_CS"/>
</dbReference>
<dbReference type="Gene3D" id="3.40.50.720">
    <property type="entry name" value="NAD(P)-binding Rossmann-like Domain"/>
    <property type="match status" value="1"/>
</dbReference>
<reference evidence="3 4" key="1">
    <citation type="submission" date="2015-09" db="EMBL/GenBank/DDBJ databases">
        <title>Sorangium comparison.</title>
        <authorList>
            <person name="Zaburannyi N."/>
            <person name="Bunk B."/>
            <person name="Overmann J."/>
            <person name="Mueller R."/>
        </authorList>
    </citation>
    <scope>NUCLEOTIDE SEQUENCE [LARGE SCALE GENOMIC DNA]</scope>
    <source>
        <strain evidence="3 4">So ceGT47</strain>
    </source>
</reference>